<keyword evidence="5" id="KW-0762">Sugar transport</keyword>
<evidence type="ECO:0000259" key="4">
    <source>
        <dbReference type="PROSITE" id="PS50893"/>
    </source>
</evidence>
<dbReference type="SUPFAM" id="SSF50331">
    <property type="entry name" value="MOP-like"/>
    <property type="match status" value="1"/>
</dbReference>
<dbReference type="PANTHER" id="PTHR43875">
    <property type="entry name" value="MALTODEXTRIN IMPORT ATP-BINDING PROTEIN MSMX"/>
    <property type="match status" value="1"/>
</dbReference>
<dbReference type="InterPro" id="IPR047641">
    <property type="entry name" value="ABC_transpr_MalK/UgpC-like"/>
</dbReference>
<dbReference type="InterPro" id="IPR027417">
    <property type="entry name" value="P-loop_NTPase"/>
</dbReference>
<keyword evidence="6" id="KW-1185">Reference proteome</keyword>
<dbReference type="InterPro" id="IPR017871">
    <property type="entry name" value="ABC_transporter-like_CS"/>
</dbReference>
<dbReference type="InterPro" id="IPR040582">
    <property type="entry name" value="OB_MalK-like"/>
</dbReference>
<accession>A0ABS4J4E6</accession>
<keyword evidence="2" id="KW-0547">Nucleotide-binding</keyword>
<dbReference type="PROSITE" id="PS00211">
    <property type="entry name" value="ABC_TRANSPORTER_1"/>
    <property type="match status" value="1"/>
</dbReference>
<dbReference type="Pfam" id="PF17912">
    <property type="entry name" value="OB_MalK"/>
    <property type="match status" value="1"/>
</dbReference>
<dbReference type="Pfam" id="PF00005">
    <property type="entry name" value="ABC_tran"/>
    <property type="match status" value="1"/>
</dbReference>
<evidence type="ECO:0000256" key="1">
    <source>
        <dbReference type="ARBA" id="ARBA00022448"/>
    </source>
</evidence>
<dbReference type="InterPro" id="IPR008995">
    <property type="entry name" value="Mo/tungstate-bd_C_term_dom"/>
</dbReference>
<organism evidence="5 6">
    <name type="scientific">Paenibacillus eucommiae</name>
    <dbReference type="NCBI Taxonomy" id="1355755"/>
    <lineage>
        <taxon>Bacteria</taxon>
        <taxon>Bacillati</taxon>
        <taxon>Bacillota</taxon>
        <taxon>Bacilli</taxon>
        <taxon>Bacillales</taxon>
        <taxon>Paenibacillaceae</taxon>
        <taxon>Paenibacillus</taxon>
    </lineage>
</organism>
<evidence type="ECO:0000256" key="2">
    <source>
        <dbReference type="ARBA" id="ARBA00022741"/>
    </source>
</evidence>
<evidence type="ECO:0000313" key="5">
    <source>
        <dbReference type="EMBL" id="MBP1994712.1"/>
    </source>
</evidence>
<keyword evidence="1" id="KW-0813">Transport</keyword>
<dbReference type="RefSeq" id="WP_209976542.1">
    <property type="nucleotide sequence ID" value="NZ_JAGGLB010000027.1"/>
</dbReference>
<name>A0ABS4J4E6_9BACL</name>
<dbReference type="NCBIfam" id="NF008653">
    <property type="entry name" value="PRK11650.1"/>
    <property type="match status" value="1"/>
</dbReference>
<evidence type="ECO:0000256" key="3">
    <source>
        <dbReference type="ARBA" id="ARBA00022840"/>
    </source>
</evidence>
<reference evidence="5 6" key="1">
    <citation type="submission" date="2021-03" db="EMBL/GenBank/DDBJ databases">
        <title>Genomic Encyclopedia of Type Strains, Phase IV (KMG-IV): sequencing the most valuable type-strain genomes for metagenomic binning, comparative biology and taxonomic classification.</title>
        <authorList>
            <person name="Goeker M."/>
        </authorList>
    </citation>
    <scope>NUCLEOTIDE SEQUENCE [LARGE SCALE GENOMIC DNA]</scope>
    <source>
        <strain evidence="5 6">DSM 26048</strain>
    </source>
</reference>
<sequence length="375" mass="42715">MSRILFDHVYKQYGKVKQNVVKDFNLEIKDKEFVVFVGPSGCGKSTTLRMLAGLEDISKGGIYINDVLVNDLPPKDRDIAMVFQNYALYPNMSVYENIAFGLRLRKMPKHEIDLAVKRAARILEIEPYLERKPRQMSGGQRQRVALGRAIVRNPQVFLLDEPLSNLDAKLRVQMRSELIRLHKQLEVTTIYVTHDQTEAMTMASRIVVMKDGIIQQIATPEEIYNNPSNTFVASFIGSPPMNFIEGKLEEHGDKLEFHTRKFSLEIPIGIAKGLMDKRLVGKAVTLGVRPENISVDQLVFEAFPGALITGIHKFDELMGADRFLYLDIGGPSLLVVRTNPRNHYDDEMKISVVIDMHKTLFFDRDSGERLSDTYR</sequence>
<dbReference type="SMART" id="SM00382">
    <property type="entry name" value="AAA"/>
    <property type="match status" value="1"/>
</dbReference>
<dbReference type="InterPro" id="IPR003439">
    <property type="entry name" value="ABC_transporter-like_ATP-bd"/>
</dbReference>
<dbReference type="InterPro" id="IPR003593">
    <property type="entry name" value="AAA+_ATPase"/>
</dbReference>
<dbReference type="CDD" id="cd03301">
    <property type="entry name" value="ABC_MalK_N"/>
    <property type="match status" value="1"/>
</dbReference>
<dbReference type="SUPFAM" id="SSF52540">
    <property type="entry name" value="P-loop containing nucleoside triphosphate hydrolases"/>
    <property type="match status" value="1"/>
</dbReference>
<dbReference type="InterPro" id="IPR012340">
    <property type="entry name" value="NA-bd_OB-fold"/>
</dbReference>
<evidence type="ECO:0000313" key="6">
    <source>
        <dbReference type="Proteomes" id="UP001519287"/>
    </source>
</evidence>
<dbReference type="EMBL" id="JAGGLB010000027">
    <property type="protein sequence ID" value="MBP1994712.1"/>
    <property type="molecule type" value="Genomic_DNA"/>
</dbReference>
<dbReference type="GO" id="GO:0005524">
    <property type="term" value="F:ATP binding"/>
    <property type="evidence" value="ECO:0007669"/>
    <property type="project" value="UniProtKB-KW"/>
</dbReference>
<dbReference type="Gene3D" id="2.40.50.100">
    <property type="match status" value="1"/>
</dbReference>
<feature type="domain" description="ABC transporter" evidence="4">
    <location>
        <begin position="4"/>
        <end position="236"/>
    </location>
</feature>
<dbReference type="InterPro" id="IPR015855">
    <property type="entry name" value="ABC_transpr_MalK-like"/>
</dbReference>
<proteinExistence type="predicted"/>
<dbReference type="PROSITE" id="PS50893">
    <property type="entry name" value="ABC_TRANSPORTER_2"/>
    <property type="match status" value="1"/>
</dbReference>
<dbReference type="Proteomes" id="UP001519287">
    <property type="component" value="Unassembled WGS sequence"/>
</dbReference>
<protein>
    <submittedName>
        <fullName evidence="5">Multiple sugar transport system ATP-binding protein</fullName>
    </submittedName>
</protein>
<dbReference type="Gene3D" id="2.40.50.140">
    <property type="entry name" value="Nucleic acid-binding proteins"/>
    <property type="match status" value="1"/>
</dbReference>
<gene>
    <name evidence="5" type="ORF">J2Z66_006351</name>
</gene>
<dbReference type="PANTHER" id="PTHR43875:SF1">
    <property type="entry name" value="OSMOPROTECTIVE COMPOUNDS UPTAKE ATP-BINDING PROTEIN GGTA"/>
    <property type="match status" value="1"/>
</dbReference>
<comment type="caution">
    <text evidence="5">The sequence shown here is derived from an EMBL/GenBank/DDBJ whole genome shotgun (WGS) entry which is preliminary data.</text>
</comment>
<keyword evidence="3 5" id="KW-0067">ATP-binding</keyword>
<dbReference type="Gene3D" id="3.40.50.300">
    <property type="entry name" value="P-loop containing nucleotide triphosphate hydrolases"/>
    <property type="match status" value="1"/>
</dbReference>